<comment type="caution">
    <text evidence="2">The sequence shown here is derived from an EMBL/GenBank/DDBJ whole genome shotgun (WGS) entry which is preliminary data.</text>
</comment>
<dbReference type="AlphaFoldDB" id="A0A2A9EZ34"/>
<dbReference type="OrthoDB" id="9797603at2"/>
<dbReference type="Pfam" id="PF01636">
    <property type="entry name" value="APH"/>
    <property type="match status" value="1"/>
</dbReference>
<dbReference type="PANTHER" id="PTHR21310:SF42">
    <property type="entry name" value="BIFUNCTIONAL AAC_APH"/>
    <property type="match status" value="1"/>
</dbReference>
<reference evidence="2 3" key="1">
    <citation type="submission" date="2017-10" db="EMBL/GenBank/DDBJ databases">
        <title>Sequencing the genomes of 1000 actinobacteria strains.</title>
        <authorList>
            <person name="Klenk H.-P."/>
        </authorList>
    </citation>
    <scope>NUCLEOTIDE SEQUENCE [LARGE SCALE GENOMIC DNA]</scope>
    <source>
        <strain evidence="2 3">DSM 21863</strain>
    </source>
</reference>
<dbReference type="SUPFAM" id="SSF56112">
    <property type="entry name" value="Protein kinase-like (PK-like)"/>
    <property type="match status" value="1"/>
</dbReference>
<dbReference type="Proteomes" id="UP000224130">
    <property type="component" value="Unassembled WGS sequence"/>
</dbReference>
<evidence type="ECO:0000259" key="1">
    <source>
        <dbReference type="Pfam" id="PF01636"/>
    </source>
</evidence>
<name>A0A2A9EZ34_9MICO</name>
<protein>
    <submittedName>
        <fullName evidence="2">Aminoglycoside phosphotransferase (APT) family kinase protein</fullName>
    </submittedName>
</protein>
<dbReference type="InterPro" id="IPR011009">
    <property type="entry name" value="Kinase-like_dom_sf"/>
</dbReference>
<keyword evidence="2" id="KW-0418">Kinase</keyword>
<evidence type="ECO:0000313" key="3">
    <source>
        <dbReference type="Proteomes" id="UP000224130"/>
    </source>
</evidence>
<evidence type="ECO:0000313" key="2">
    <source>
        <dbReference type="EMBL" id="PFG43409.1"/>
    </source>
</evidence>
<dbReference type="GO" id="GO:0016301">
    <property type="term" value="F:kinase activity"/>
    <property type="evidence" value="ECO:0007669"/>
    <property type="project" value="UniProtKB-KW"/>
</dbReference>
<gene>
    <name evidence="2" type="ORF">ATJ88_2105</name>
</gene>
<keyword evidence="2" id="KW-0808">Transferase</keyword>
<dbReference type="PANTHER" id="PTHR21310">
    <property type="entry name" value="AMINOGLYCOSIDE PHOSPHOTRANSFERASE-RELATED-RELATED"/>
    <property type="match status" value="1"/>
</dbReference>
<organism evidence="2 3">
    <name type="scientific">Isoptericola jiangsuensis</name>
    <dbReference type="NCBI Taxonomy" id="548579"/>
    <lineage>
        <taxon>Bacteria</taxon>
        <taxon>Bacillati</taxon>
        <taxon>Actinomycetota</taxon>
        <taxon>Actinomycetes</taxon>
        <taxon>Micrococcales</taxon>
        <taxon>Promicromonosporaceae</taxon>
        <taxon>Isoptericola</taxon>
    </lineage>
</organism>
<sequence length="298" mass="31656">MAAAEIEIDVALVRGLLTEQHPDLAGLPLRVVAQGWDNVMTRLGDDLAVRLPRRAIAAPLVEHEQEWLPRLAPHLPVRVPVPVRIGRPSTALGYPWSWSVVPWVPGLRGADVPRARRGDVAAALAGFLAAMHRPAPPDAPENPYRGGPLAGRDGPVRDRLAAGVTTEVDRCLAVWSQAVAAEPWHGPALWLHGDPHPGNLVLADDGATVTLAAVADLGDLTSGDPATDLAAAWTVFDAAGRETFRAELAGPYPGDDPVWVRARGWALTMATSMLTSGPEHAWLLPLGREALAEVLAEA</sequence>
<dbReference type="InterPro" id="IPR051678">
    <property type="entry name" value="AGP_Transferase"/>
</dbReference>
<keyword evidence="3" id="KW-1185">Reference proteome</keyword>
<dbReference type="CDD" id="cd05155">
    <property type="entry name" value="APH_ChoK_like_1"/>
    <property type="match status" value="1"/>
</dbReference>
<dbReference type="Gene3D" id="3.90.1200.10">
    <property type="match status" value="1"/>
</dbReference>
<dbReference type="RefSeq" id="WP_098463772.1">
    <property type="nucleotide sequence ID" value="NZ_PDJJ01000001.1"/>
</dbReference>
<proteinExistence type="predicted"/>
<dbReference type="Gene3D" id="3.30.200.20">
    <property type="entry name" value="Phosphorylase Kinase, domain 1"/>
    <property type="match status" value="1"/>
</dbReference>
<feature type="domain" description="Aminoglycoside phosphotransferase" evidence="1">
    <location>
        <begin position="29"/>
        <end position="257"/>
    </location>
</feature>
<dbReference type="InterPro" id="IPR002575">
    <property type="entry name" value="Aminoglycoside_PTrfase"/>
</dbReference>
<accession>A0A2A9EZ34</accession>
<dbReference type="EMBL" id="PDJJ01000001">
    <property type="protein sequence ID" value="PFG43409.1"/>
    <property type="molecule type" value="Genomic_DNA"/>
</dbReference>